<dbReference type="AlphaFoldDB" id="A0A838ZNC3"/>
<evidence type="ECO:0000313" key="7">
    <source>
        <dbReference type="Proteomes" id="UP000552241"/>
    </source>
</evidence>
<proteinExistence type="inferred from homology"/>
<keyword evidence="5" id="KW-1003">Cell membrane</keyword>
<evidence type="ECO:0000256" key="2">
    <source>
        <dbReference type="ARBA" id="ARBA00022692"/>
    </source>
</evidence>
<comment type="subcellular location">
    <subcellularLocation>
        <location evidence="5">Cell membrane</location>
        <topology evidence="5">Multi-pass membrane protein</topology>
    </subcellularLocation>
    <subcellularLocation>
        <location evidence="1">Membrane</location>
        <topology evidence="1">Multi-pass membrane protein</topology>
    </subcellularLocation>
</comment>
<evidence type="ECO:0000256" key="1">
    <source>
        <dbReference type="ARBA" id="ARBA00004141"/>
    </source>
</evidence>
<feature type="transmembrane region" description="Helical" evidence="5">
    <location>
        <begin position="189"/>
        <end position="211"/>
    </location>
</feature>
<accession>A0A838ZNC3</accession>
<keyword evidence="2 5" id="KW-0812">Transmembrane</keyword>
<dbReference type="EMBL" id="JACDZE010000001">
    <property type="protein sequence ID" value="MBA5629430.1"/>
    <property type="molecule type" value="Genomic_DNA"/>
</dbReference>
<feature type="transmembrane region" description="Helical" evidence="5">
    <location>
        <begin position="45"/>
        <end position="62"/>
    </location>
</feature>
<keyword evidence="4 5" id="KW-0472">Membrane</keyword>
<comment type="caution">
    <text evidence="6">The sequence shown here is derived from an EMBL/GenBank/DDBJ whole genome shotgun (WGS) entry which is preliminary data.</text>
</comment>
<feature type="transmembrane region" description="Helical" evidence="5">
    <location>
        <begin position="157"/>
        <end position="182"/>
    </location>
</feature>
<dbReference type="GO" id="GO:0005886">
    <property type="term" value="C:plasma membrane"/>
    <property type="evidence" value="ECO:0007669"/>
    <property type="project" value="UniProtKB-SubCell"/>
</dbReference>
<dbReference type="PANTHER" id="PTHR43701:SF2">
    <property type="entry name" value="MEMBRANE TRANSPORTER PROTEIN YJNA-RELATED"/>
    <property type="match status" value="1"/>
</dbReference>
<feature type="transmembrane region" description="Helical" evidence="5">
    <location>
        <begin position="217"/>
        <end position="237"/>
    </location>
</feature>
<dbReference type="RefSeq" id="WP_182042985.1">
    <property type="nucleotide sequence ID" value="NZ_JACDZE010000001.1"/>
</dbReference>
<sequence length="271" mass="29822">MGCEEVIGYFGALFIGLIMGLTGSGGSILSIPILAYLFHLDEKTATAYSLFIVGTTALFGAVQSVCKGLVNYKSVWIFGIPAVVGVLLIRRIVLPVLPEVLFHVLGFEVTRRMFIFGLFGLLMLLAAYTMLHKSKINLSEIDKKSFEFNPLMLSEGFFLGVFMGLIGAGGGFLIVPALMLIAKLPIKEAIGTSLVIVCLNCLIGFFLGDFFTLEIDWYFLLKFVVISLIGIFIGGILTQFVNNQKLKVLFGYFIVGMAVFIFMIEFFIKPN</sequence>
<dbReference type="Pfam" id="PF01925">
    <property type="entry name" value="TauE"/>
    <property type="match status" value="1"/>
</dbReference>
<feature type="transmembrane region" description="Helical" evidence="5">
    <location>
        <begin position="113"/>
        <end position="131"/>
    </location>
</feature>
<feature type="transmembrane region" description="Helical" evidence="5">
    <location>
        <begin position="249"/>
        <end position="268"/>
    </location>
</feature>
<reference evidence="6 7" key="1">
    <citation type="submission" date="2020-07" db="EMBL/GenBank/DDBJ databases">
        <title>Moheibacter lacus sp. nov., a member of the family Flavobacteriaceae isolated from freshwater lake sediment.</title>
        <authorList>
            <person name="Liu Y."/>
        </authorList>
    </citation>
    <scope>NUCLEOTIDE SEQUENCE [LARGE SCALE GENOMIC DNA]</scope>
    <source>
        <strain evidence="6 7">BDHS18</strain>
    </source>
</reference>
<evidence type="ECO:0000256" key="5">
    <source>
        <dbReference type="RuleBase" id="RU363041"/>
    </source>
</evidence>
<dbReference type="InterPro" id="IPR051598">
    <property type="entry name" value="TSUP/Inactive_protease-like"/>
</dbReference>
<name>A0A838ZNC3_9FLAO</name>
<feature type="transmembrane region" description="Helical" evidence="5">
    <location>
        <begin position="74"/>
        <end position="93"/>
    </location>
</feature>
<evidence type="ECO:0000256" key="4">
    <source>
        <dbReference type="ARBA" id="ARBA00023136"/>
    </source>
</evidence>
<keyword evidence="7" id="KW-1185">Reference proteome</keyword>
<feature type="transmembrane region" description="Helical" evidence="5">
    <location>
        <begin position="6"/>
        <end position="38"/>
    </location>
</feature>
<organism evidence="6 7">
    <name type="scientific">Moheibacter lacus</name>
    <dbReference type="NCBI Taxonomy" id="2745851"/>
    <lineage>
        <taxon>Bacteria</taxon>
        <taxon>Pseudomonadati</taxon>
        <taxon>Bacteroidota</taxon>
        <taxon>Flavobacteriia</taxon>
        <taxon>Flavobacteriales</taxon>
        <taxon>Weeksellaceae</taxon>
        <taxon>Moheibacter</taxon>
    </lineage>
</organism>
<gene>
    <name evidence="6" type="ORF">HU137_06545</name>
</gene>
<evidence type="ECO:0000256" key="3">
    <source>
        <dbReference type="ARBA" id="ARBA00022989"/>
    </source>
</evidence>
<dbReference type="Proteomes" id="UP000552241">
    <property type="component" value="Unassembled WGS sequence"/>
</dbReference>
<dbReference type="PANTHER" id="PTHR43701">
    <property type="entry name" value="MEMBRANE TRANSPORTER PROTEIN MJ0441-RELATED"/>
    <property type="match status" value="1"/>
</dbReference>
<keyword evidence="3 5" id="KW-1133">Transmembrane helix</keyword>
<comment type="similarity">
    <text evidence="5">Belongs to the 4-toluene sulfonate uptake permease (TSUP) (TC 2.A.102) family.</text>
</comment>
<dbReference type="InterPro" id="IPR002781">
    <property type="entry name" value="TM_pro_TauE-like"/>
</dbReference>
<protein>
    <recommendedName>
        <fullName evidence="5">Probable membrane transporter protein</fullName>
    </recommendedName>
</protein>
<evidence type="ECO:0000313" key="6">
    <source>
        <dbReference type="EMBL" id="MBA5629430.1"/>
    </source>
</evidence>